<evidence type="ECO:0000313" key="2">
    <source>
        <dbReference type="EMBL" id="KAK1457737.1"/>
    </source>
</evidence>
<comment type="caution">
    <text evidence="2">The sequence shown here is derived from an EMBL/GenBank/DDBJ whole genome shotgun (WGS) entry which is preliminary data.</text>
</comment>
<protein>
    <recommendedName>
        <fullName evidence="4">Fungal N-terminal domain-containing protein</fullName>
    </recommendedName>
</protein>
<evidence type="ECO:0000313" key="3">
    <source>
        <dbReference type="Proteomes" id="UP001239795"/>
    </source>
</evidence>
<accession>A0AAI9UKQ3</accession>
<dbReference type="SUPFAM" id="SSF52540">
    <property type="entry name" value="P-loop containing nucleoside triphosphate hydrolases"/>
    <property type="match status" value="1"/>
</dbReference>
<reference evidence="2 3" key="1">
    <citation type="submission" date="2016-10" db="EMBL/GenBank/DDBJ databases">
        <title>The genome sequence of Colletotrichum fioriniae PJ7.</title>
        <authorList>
            <person name="Baroncelli R."/>
        </authorList>
    </citation>
    <scope>NUCLEOTIDE SEQUENCE [LARGE SCALE GENOMIC DNA]</scope>
    <source>
        <strain evidence="2">Col 31</strain>
    </source>
</reference>
<feature type="region of interest" description="Disordered" evidence="1">
    <location>
        <begin position="310"/>
        <end position="331"/>
    </location>
</feature>
<gene>
    <name evidence="2" type="ORF">CMEL01_15720</name>
</gene>
<dbReference type="InterPro" id="IPR027417">
    <property type="entry name" value="P-loop_NTPase"/>
</dbReference>
<dbReference type="Proteomes" id="UP001239795">
    <property type="component" value="Unassembled WGS sequence"/>
</dbReference>
<evidence type="ECO:0008006" key="4">
    <source>
        <dbReference type="Google" id="ProtNLM"/>
    </source>
</evidence>
<proteinExistence type="predicted"/>
<sequence>MADPLSIAGSVAGLLATAVKVYNTTFDFVSSAVDAPESAMQMFQLIEETKMTLSSVHKLLHSLDRFPSSRKNMIQLDHLSIVVTHSVLTLSKLESIVCQQDGLRSRMKWALWHEKKILALLPRLESQKSTLAVMVIILNSETQEEAIRSQATMLVKVDEILEQNRTLAEHLKLLDSEASWDTRSVKFIDDASSIMSRHGSTQSVIYRSPSPVFRRPQPLDGLTIMTLSRRNFELDLSQSRVYKRTQDCETDRFSLTTSNAPTSAWSMLSGLSIGDISIVSAFRLPITLNQINKIAPGSIFSGLLMDHQSMEDETRPESLERSDSGSRALSKGEKLAGTIAFNSDDSDHVAYREPGIQQEGLITVTVMIVGNPKALKSEMINTFINPTQWFEPSSEKGVHSPKRAHHSRNTVRYVSLATSKLLFVKPVYGLRVNIGSLSWKTLGWERSAFIGLEIRDTTGIEDDRSLRQQAYEYAHAFLILINEEDMVGVEIQDLANEVSRARPGAPFLLVGTFQGPGTTHGFHGLERIAKSFFDSRKKLLYCDVLHPMSVGKVFAQAIRAAAYGYCADQVEKLIL</sequence>
<dbReference type="AlphaFoldDB" id="A0AAI9UKQ3"/>
<organism evidence="2 3">
    <name type="scientific">Colletotrichum melonis</name>
    <dbReference type="NCBI Taxonomy" id="1209925"/>
    <lineage>
        <taxon>Eukaryota</taxon>
        <taxon>Fungi</taxon>
        <taxon>Dikarya</taxon>
        <taxon>Ascomycota</taxon>
        <taxon>Pezizomycotina</taxon>
        <taxon>Sordariomycetes</taxon>
        <taxon>Hypocreomycetidae</taxon>
        <taxon>Glomerellales</taxon>
        <taxon>Glomerellaceae</taxon>
        <taxon>Colletotrichum</taxon>
        <taxon>Colletotrichum acutatum species complex</taxon>
    </lineage>
</organism>
<evidence type="ECO:0000256" key="1">
    <source>
        <dbReference type="SAM" id="MobiDB-lite"/>
    </source>
</evidence>
<dbReference type="EMBL" id="MLGG01000015">
    <property type="protein sequence ID" value="KAK1457737.1"/>
    <property type="molecule type" value="Genomic_DNA"/>
</dbReference>
<keyword evidence="3" id="KW-1185">Reference proteome</keyword>
<dbReference type="Gene3D" id="3.40.50.300">
    <property type="entry name" value="P-loop containing nucleotide triphosphate hydrolases"/>
    <property type="match status" value="1"/>
</dbReference>
<name>A0AAI9UKQ3_9PEZI</name>